<dbReference type="PANTHER" id="PTHR43353">
    <property type="entry name" value="SUCCINATE-SEMIALDEHYDE DEHYDROGENASE, MITOCHONDRIAL"/>
    <property type="match status" value="1"/>
</dbReference>
<comment type="similarity">
    <text evidence="3">Belongs to the aldehyde dehydrogenase family.</text>
</comment>
<evidence type="ECO:0000256" key="3">
    <source>
        <dbReference type="RuleBase" id="RU003345"/>
    </source>
</evidence>
<dbReference type="PROSITE" id="PS00070">
    <property type="entry name" value="ALDEHYDE_DEHYDR_CYS"/>
    <property type="match status" value="1"/>
</dbReference>
<dbReference type="InterPro" id="IPR016162">
    <property type="entry name" value="Ald_DH_N"/>
</dbReference>
<keyword evidence="1 3" id="KW-0560">Oxidoreductase</keyword>
<dbReference type="InterPro" id="IPR015590">
    <property type="entry name" value="Aldehyde_DH_dom"/>
</dbReference>
<dbReference type="EMBL" id="BMCK01000006">
    <property type="protein sequence ID" value="GGD30747.1"/>
    <property type="molecule type" value="Genomic_DNA"/>
</dbReference>
<evidence type="ECO:0000256" key="2">
    <source>
        <dbReference type="PROSITE-ProRule" id="PRU10007"/>
    </source>
</evidence>
<name>A0ABQ1QN17_9ACTN</name>
<evidence type="ECO:0000256" key="1">
    <source>
        <dbReference type="ARBA" id="ARBA00023002"/>
    </source>
</evidence>
<feature type="domain" description="Aldehyde dehydrogenase" evidence="4">
    <location>
        <begin position="29"/>
        <end position="484"/>
    </location>
</feature>
<evidence type="ECO:0000259" key="4">
    <source>
        <dbReference type="Pfam" id="PF00171"/>
    </source>
</evidence>
<dbReference type="InterPro" id="IPR016161">
    <property type="entry name" value="Ald_DH/histidinol_DH"/>
</dbReference>
<evidence type="ECO:0000313" key="6">
    <source>
        <dbReference type="Proteomes" id="UP000630594"/>
    </source>
</evidence>
<dbReference type="InterPro" id="IPR016160">
    <property type="entry name" value="Ald_DH_CS_CYS"/>
</dbReference>
<gene>
    <name evidence="5" type="ORF">GCM10007231_32780</name>
</gene>
<dbReference type="Proteomes" id="UP000630594">
    <property type="component" value="Unassembled WGS sequence"/>
</dbReference>
<feature type="active site" evidence="2">
    <location>
        <position position="264"/>
    </location>
</feature>
<dbReference type="PANTHER" id="PTHR43353:SF5">
    <property type="entry name" value="SUCCINATE-SEMIALDEHYDE DEHYDROGENASE, MITOCHONDRIAL"/>
    <property type="match status" value="1"/>
</dbReference>
<dbReference type="Pfam" id="PF00171">
    <property type="entry name" value="Aldedh"/>
    <property type="match status" value="1"/>
</dbReference>
<evidence type="ECO:0000313" key="5">
    <source>
        <dbReference type="EMBL" id="GGD30747.1"/>
    </source>
</evidence>
<dbReference type="Gene3D" id="3.40.605.10">
    <property type="entry name" value="Aldehyde Dehydrogenase, Chain A, domain 1"/>
    <property type="match status" value="1"/>
</dbReference>
<dbReference type="InterPro" id="IPR029510">
    <property type="entry name" value="Ald_DH_CS_GLU"/>
</dbReference>
<dbReference type="SUPFAM" id="SSF53720">
    <property type="entry name" value="ALDH-like"/>
    <property type="match status" value="1"/>
</dbReference>
<dbReference type="CDD" id="cd07103">
    <property type="entry name" value="ALDH_F5_SSADH_GabD"/>
    <property type="match status" value="1"/>
</dbReference>
<dbReference type="PROSITE" id="PS00687">
    <property type="entry name" value="ALDEHYDE_DEHYDR_GLU"/>
    <property type="match status" value="1"/>
</dbReference>
<comment type="caution">
    <text evidence="5">The sequence shown here is derived from an EMBL/GenBank/DDBJ whole genome shotgun (WGS) entry which is preliminary data.</text>
</comment>
<keyword evidence="6" id="KW-1185">Reference proteome</keyword>
<dbReference type="Gene3D" id="3.40.309.10">
    <property type="entry name" value="Aldehyde Dehydrogenase, Chain A, domain 2"/>
    <property type="match status" value="1"/>
</dbReference>
<dbReference type="RefSeq" id="WP_229721700.1">
    <property type="nucleotide sequence ID" value="NZ_BMCK01000006.1"/>
</dbReference>
<protein>
    <submittedName>
        <fullName evidence="5">NAD-dependent succinate-semialdehyde dehydrogenase</fullName>
    </submittedName>
</protein>
<sequence>MHTTTRQVAEQVIEELVPATGSLIGDRWLTSGRDGFAVEDPATTDTLVEVTGATVTDAQEAADAAAAALPAWSARAPRERAEALRRAYDLMVARTDDFATLMVLENGKSLADARAEVAYAAEFFRWYGEEAVRNDGQLSVAPAGGARTFVQRRPVGVSVLVTPWNFPAAMMTRKVAPALAAGCTVVVKPASQTPLTALALGGLLLEAGVPTGVVNVVTSDQAGESVGALLAHPAVRKLSFTGSTRVGSLLLEQAAERVLNCSMELGGNAPFVVTASADLELAVEAAMVAKFRNGGQACTAANRFHVHRSVHDEFVERFAARIEALEVGPGIDGAAIGPMISADAAKNLTELVDAAVADGAEVAARAKVPDGRGHFVAPVLLTGVAPDADLVQHELFGPVAPVVVFDDVEEAIAQANSTEMGLSSYICSGDLQEAMRMAEQFEIGMVGINRGIVSDPAAPFGGTRTSGLGREGGHEGLEAFTETQYLTVDWR</sequence>
<accession>A0ABQ1QN17</accession>
<dbReference type="InterPro" id="IPR016163">
    <property type="entry name" value="Ald_DH_C"/>
</dbReference>
<proteinExistence type="inferred from homology"/>
<reference evidence="6" key="1">
    <citation type="journal article" date="2019" name="Int. J. Syst. Evol. Microbiol.">
        <title>The Global Catalogue of Microorganisms (GCM) 10K type strain sequencing project: providing services to taxonomists for standard genome sequencing and annotation.</title>
        <authorList>
            <consortium name="The Broad Institute Genomics Platform"/>
            <consortium name="The Broad Institute Genome Sequencing Center for Infectious Disease"/>
            <person name="Wu L."/>
            <person name="Ma J."/>
        </authorList>
    </citation>
    <scope>NUCLEOTIDE SEQUENCE [LARGE SCALE GENOMIC DNA]</scope>
    <source>
        <strain evidence="6">CCM 7403</strain>
    </source>
</reference>
<dbReference type="InterPro" id="IPR050740">
    <property type="entry name" value="Aldehyde_DH_Superfamily"/>
</dbReference>
<organism evidence="5 6">
    <name type="scientific">Nocardioides daphniae</name>
    <dbReference type="NCBI Taxonomy" id="402297"/>
    <lineage>
        <taxon>Bacteria</taxon>
        <taxon>Bacillati</taxon>
        <taxon>Actinomycetota</taxon>
        <taxon>Actinomycetes</taxon>
        <taxon>Propionibacteriales</taxon>
        <taxon>Nocardioidaceae</taxon>
        <taxon>Nocardioides</taxon>
    </lineage>
</organism>